<dbReference type="InterPro" id="IPR012171">
    <property type="entry name" value="Fatty_acid_desaturase"/>
</dbReference>
<dbReference type="RefSeq" id="WP_241500780.1">
    <property type="nucleotide sequence ID" value="NZ_CAWQWL010000001.1"/>
</dbReference>
<keyword evidence="1" id="KW-0472">Membrane</keyword>
<feature type="transmembrane region" description="Helical" evidence="1">
    <location>
        <begin position="188"/>
        <end position="208"/>
    </location>
</feature>
<keyword evidence="1" id="KW-1133">Transmembrane helix</keyword>
<keyword evidence="1" id="KW-0812">Transmembrane</keyword>
<protein>
    <submittedName>
        <fullName evidence="3">Acyl-CoA desaturase</fullName>
    </submittedName>
</protein>
<dbReference type="GeneID" id="79717629"/>
<feature type="transmembrane region" description="Helical" evidence="1">
    <location>
        <begin position="228"/>
        <end position="249"/>
    </location>
</feature>
<feature type="transmembrane region" description="Helical" evidence="1">
    <location>
        <begin position="90"/>
        <end position="111"/>
    </location>
</feature>
<dbReference type="InterPro" id="IPR005804">
    <property type="entry name" value="FA_desaturase_dom"/>
</dbReference>
<dbReference type="PANTHER" id="PTHR19353:SF19">
    <property type="entry name" value="DELTA(5) FATTY ACID DESATURASE C-RELATED"/>
    <property type="match status" value="1"/>
</dbReference>
<evidence type="ECO:0000259" key="2">
    <source>
        <dbReference type="Pfam" id="PF00487"/>
    </source>
</evidence>
<dbReference type="AlphaFoldDB" id="A0A9Q8PYT3"/>
<dbReference type="GO" id="GO:0008610">
    <property type="term" value="P:lipid biosynthetic process"/>
    <property type="evidence" value="ECO:0007669"/>
    <property type="project" value="UniProtKB-ARBA"/>
</dbReference>
<organism evidence="3 4">
    <name type="scientific">Moellerella wisconsensis</name>
    <dbReference type="NCBI Taxonomy" id="158849"/>
    <lineage>
        <taxon>Bacteria</taxon>
        <taxon>Pseudomonadati</taxon>
        <taxon>Pseudomonadota</taxon>
        <taxon>Gammaproteobacteria</taxon>
        <taxon>Enterobacterales</taxon>
        <taxon>Morganellaceae</taxon>
        <taxon>Moellerella</taxon>
    </lineage>
</organism>
<dbReference type="Pfam" id="PF00487">
    <property type="entry name" value="FA_desaturase"/>
    <property type="match status" value="1"/>
</dbReference>
<feature type="domain" description="Fatty acid desaturase" evidence="2">
    <location>
        <begin position="96"/>
        <end position="364"/>
    </location>
</feature>
<reference evidence="3" key="1">
    <citation type="submission" date="2022-03" db="EMBL/GenBank/DDBJ databases">
        <title>ESBL-producing Moellerella wisconsensis and Escherichia marmotae isolated from wild game meat.</title>
        <authorList>
            <person name="Biggel M."/>
        </authorList>
    </citation>
    <scope>NUCLEOTIDE SEQUENCE</scope>
    <source>
        <strain evidence="3">W51</strain>
    </source>
</reference>
<dbReference type="PANTHER" id="PTHR19353">
    <property type="entry name" value="FATTY ACID DESATURASE 2"/>
    <property type="match status" value="1"/>
</dbReference>
<dbReference type="EMBL" id="CP093245">
    <property type="protein sequence ID" value="UNH29723.1"/>
    <property type="molecule type" value="Genomic_DNA"/>
</dbReference>
<gene>
    <name evidence="3" type="ORF">MNY72_10085</name>
</gene>
<evidence type="ECO:0000313" key="4">
    <source>
        <dbReference type="Proteomes" id="UP000829116"/>
    </source>
</evidence>
<evidence type="ECO:0000313" key="3">
    <source>
        <dbReference type="EMBL" id="UNH29723.1"/>
    </source>
</evidence>
<accession>A0A9Q8PYT3</accession>
<evidence type="ECO:0000256" key="1">
    <source>
        <dbReference type="SAM" id="Phobius"/>
    </source>
</evidence>
<proteinExistence type="predicted"/>
<feature type="transmembrane region" description="Helical" evidence="1">
    <location>
        <begin position="255"/>
        <end position="280"/>
    </location>
</feature>
<dbReference type="CDD" id="cd03506">
    <property type="entry name" value="Delta6-FADS-like"/>
    <property type="match status" value="1"/>
</dbReference>
<feature type="transmembrane region" description="Helical" evidence="1">
    <location>
        <begin position="59"/>
        <end position="83"/>
    </location>
</feature>
<dbReference type="GO" id="GO:0016717">
    <property type="term" value="F:oxidoreductase activity, acting on paired donors, with oxidation of a pair of donors resulting in the reduction of molecular oxygen to two molecules of water"/>
    <property type="evidence" value="ECO:0007669"/>
    <property type="project" value="TreeGrafter"/>
</dbReference>
<sequence length="391" mass="45996">MKIFMLIKTIILNKNANIKPLRALGYHSRSDLAFHRELQAAAQRYLQQHNDHRFADLRFYVKSGILILLCLGSYAISLCGNLFSLNNISLNFYIFYPIFICFALLLAINIVHDASHNAIFKQATANRWINFWITIPLGLDPDCWRVRHIIFHHAHTNIRYYDLDIEENFLLRQTPYQRWYPFMRWQHIYWPFIAAMTFPALIWGYDWLDRFKFTRVAAKMRHQGSKGIGLFLLSKLLHLIFTIIIPTLLLADTGIGISTILGVYLASQMFASLIFVVLILGTHWAKATFYLAPEQGNMPHGFYTHTFSTTYDWYTRPQWINYWLGGLNLHLTHHLFPHWNHRHYSALAKIIKHTAEKFGMDYHCITATELFRYQQRFLKSMGANQYAKSPT</sequence>
<dbReference type="Proteomes" id="UP000829116">
    <property type="component" value="Chromosome"/>
</dbReference>
<dbReference type="GO" id="GO:0016020">
    <property type="term" value="C:membrane"/>
    <property type="evidence" value="ECO:0007669"/>
    <property type="project" value="TreeGrafter"/>
</dbReference>
<name>A0A9Q8PYT3_9GAMM</name>